<dbReference type="EMBL" id="JACHIR010000002">
    <property type="protein sequence ID" value="MBB5896825.1"/>
    <property type="molecule type" value="Genomic_DNA"/>
</dbReference>
<organism evidence="1 2">
    <name type="scientific">Kutzneria kofuensis</name>
    <dbReference type="NCBI Taxonomy" id="103725"/>
    <lineage>
        <taxon>Bacteria</taxon>
        <taxon>Bacillati</taxon>
        <taxon>Actinomycetota</taxon>
        <taxon>Actinomycetes</taxon>
        <taxon>Pseudonocardiales</taxon>
        <taxon>Pseudonocardiaceae</taxon>
        <taxon>Kutzneria</taxon>
    </lineage>
</organism>
<sequence>MSGVGRRSALVAASALVASLVMPASATWRR</sequence>
<protein>
    <submittedName>
        <fullName evidence="1">Uncharacterized protein</fullName>
    </submittedName>
</protein>
<keyword evidence="2" id="KW-1185">Reference proteome</keyword>
<proteinExistence type="predicted"/>
<evidence type="ECO:0000313" key="1">
    <source>
        <dbReference type="EMBL" id="MBB5896825.1"/>
    </source>
</evidence>
<dbReference type="Proteomes" id="UP000585638">
    <property type="component" value="Unassembled WGS sequence"/>
</dbReference>
<name>A0A7W9NLA0_9PSEU</name>
<evidence type="ECO:0000313" key="2">
    <source>
        <dbReference type="Proteomes" id="UP000585638"/>
    </source>
</evidence>
<accession>A0A7W9NLA0</accession>
<dbReference type="AlphaFoldDB" id="A0A7W9NLA0"/>
<reference evidence="1 2" key="1">
    <citation type="submission" date="2020-08" db="EMBL/GenBank/DDBJ databases">
        <title>Sequencing the genomes of 1000 actinobacteria strains.</title>
        <authorList>
            <person name="Klenk H.-P."/>
        </authorList>
    </citation>
    <scope>NUCLEOTIDE SEQUENCE [LARGE SCALE GENOMIC DNA]</scope>
    <source>
        <strain evidence="1 2">DSM 43851</strain>
    </source>
</reference>
<gene>
    <name evidence="1" type="ORF">BJ998_008084</name>
</gene>
<dbReference type="PROSITE" id="PS51318">
    <property type="entry name" value="TAT"/>
    <property type="match status" value="1"/>
</dbReference>
<comment type="caution">
    <text evidence="1">The sequence shown here is derived from an EMBL/GenBank/DDBJ whole genome shotgun (WGS) entry which is preliminary data.</text>
</comment>
<dbReference type="InterPro" id="IPR006311">
    <property type="entry name" value="TAT_signal"/>
</dbReference>